<dbReference type="InterPro" id="IPR036390">
    <property type="entry name" value="WH_DNA-bd_sf"/>
</dbReference>
<dbReference type="Pfam" id="PF00027">
    <property type="entry name" value="cNMP_binding"/>
    <property type="match status" value="1"/>
</dbReference>
<name>A0A5J6MG45_9PROT</name>
<dbReference type="SUPFAM" id="SSF46785">
    <property type="entry name" value="Winged helix' DNA-binding domain"/>
    <property type="match status" value="1"/>
</dbReference>
<dbReference type="PROSITE" id="PS50042">
    <property type="entry name" value="CNMP_BINDING_3"/>
    <property type="match status" value="1"/>
</dbReference>
<dbReference type="InterPro" id="IPR018490">
    <property type="entry name" value="cNMP-bd_dom_sf"/>
</dbReference>
<evidence type="ECO:0000313" key="7">
    <source>
        <dbReference type="EMBL" id="QEX16432.1"/>
    </source>
</evidence>
<keyword evidence="8" id="KW-1185">Reference proteome</keyword>
<dbReference type="RefSeq" id="WP_225308604.1">
    <property type="nucleotide sequence ID" value="NZ_CP042906.1"/>
</dbReference>
<sequence>MDVQTSKMKRKSNGKSSGNPAKLVPIARPREAAVMAVAPPFDADAFLSSVGAGRSTIKFKSGKGVFRQGDAADAVFYIQKGKVKLTVVSQQGKEGVIAMLSAGDFFGEGCLAGQPLHIASAVAMSDSVIARIEIDTMIRVLHDEPKLSEMFMAFLLSRNIQFEADLVDQLFNSSERRLARLLLLLASFGKEGKMETVIPKISQEVLAARVGTTRSRINFFMNKFRKLGFIEYNGSLKVHSSLLNIVVHD</sequence>
<gene>
    <name evidence="7" type="ORF">FRZ44_17250</name>
</gene>
<dbReference type="Pfam" id="PF13545">
    <property type="entry name" value="HTH_Crp_2"/>
    <property type="match status" value="1"/>
</dbReference>
<evidence type="ECO:0000256" key="4">
    <source>
        <dbReference type="SAM" id="MobiDB-lite"/>
    </source>
</evidence>
<dbReference type="InterPro" id="IPR012318">
    <property type="entry name" value="HTH_CRP"/>
</dbReference>
<dbReference type="InterPro" id="IPR050397">
    <property type="entry name" value="Env_Response_Regulators"/>
</dbReference>
<protein>
    <submittedName>
        <fullName evidence="7">Crp/Fnr family transcriptional regulator</fullName>
    </submittedName>
</protein>
<dbReference type="GO" id="GO:0003700">
    <property type="term" value="F:DNA-binding transcription factor activity"/>
    <property type="evidence" value="ECO:0007669"/>
    <property type="project" value="TreeGrafter"/>
</dbReference>
<dbReference type="InterPro" id="IPR036388">
    <property type="entry name" value="WH-like_DNA-bd_sf"/>
</dbReference>
<dbReference type="Gene3D" id="1.10.10.10">
    <property type="entry name" value="Winged helix-like DNA-binding domain superfamily/Winged helix DNA-binding domain"/>
    <property type="match status" value="1"/>
</dbReference>
<proteinExistence type="predicted"/>
<dbReference type="PANTHER" id="PTHR24567:SF68">
    <property type="entry name" value="DNA-BINDING TRANSCRIPTIONAL DUAL REGULATOR CRP"/>
    <property type="match status" value="1"/>
</dbReference>
<dbReference type="PANTHER" id="PTHR24567">
    <property type="entry name" value="CRP FAMILY TRANSCRIPTIONAL REGULATORY PROTEIN"/>
    <property type="match status" value="1"/>
</dbReference>
<dbReference type="Gene3D" id="2.60.120.10">
    <property type="entry name" value="Jelly Rolls"/>
    <property type="match status" value="1"/>
</dbReference>
<dbReference type="GO" id="GO:0003677">
    <property type="term" value="F:DNA binding"/>
    <property type="evidence" value="ECO:0007669"/>
    <property type="project" value="UniProtKB-KW"/>
</dbReference>
<dbReference type="AlphaFoldDB" id="A0A5J6MG45"/>
<evidence type="ECO:0000256" key="3">
    <source>
        <dbReference type="ARBA" id="ARBA00023163"/>
    </source>
</evidence>
<dbReference type="CDD" id="cd00038">
    <property type="entry name" value="CAP_ED"/>
    <property type="match status" value="1"/>
</dbReference>
<evidence type="ECO:0000259" key="5">
    <source>
        <dbReference type="PROSITE" id="PS50042"/>
    </source>
</evidence>
<evidence type="ECO:0000313" key="8">
    <source>
        <dbReference type="Proteomes" id="UP000326202"/>
    </source>
</evidence>
<dbReference type="SUPFAM" id="SSF51206">
    <property type="entry name" value="cAMP-binding domain-like"/>
    <property type="match status" value="1"/>
</dbReference>
<accession>A0A5J6MG45</accession>
<evidence type="ECO:0000259" key="6">
    <source>
        <dbReference type="PROSITE" id="PS51063"/>
    </source>
</evidence>
<dbReference type="EMBL" id="CP042906">
    <property type="protein sequence ID" value="QEX16432.1"/>
    <property type="molecule type" value="Genomic_DNA"/>
</dbReference>
<feature type="domain" description="HTH crp-type" evidence="6">
    <location>
        <begin position="172"/>
        <end position="249"/>
    </location>
</feature>
<dbReference type="GO" id="GO:0005829">
    <property type="term" value="C:cytosol"/>
    <property type="evidence" value="ECO:0007669"/>
    <property type="project" value="TreeGrafter"/>
</dbReference>
<dbReference type="Proteomes" id="UP000326202">
    <property type="component" value="Chromosome"/>
</dbReference>
<keyword evidence="1" id="KW-0805">Transcription regulation</keyword>
<keyword evidence="2" id="KW-0238">DNA-binding</keyword>
<dbReference type="InterPro" id="IPR000595">
    <property type="entry name" value="cNMP-bd_dom"/>
</dbReference>
<dbReference type="InterPro" id="IPR014710">
    <property type="entry name" value="RmlC-like_jellyroll"/>
</dbReference>
<reference evidence="7 8" key="1">
    <citation type="submission" date="2019-08" db="EMBL/GenBank/DDBJ databases">
        <title>Hyperibacter terrae gen. nov., sp. nov. and Hyperibacter viscosus sp. nov., two new members in the family Rhodospirillaceae isolated from the rhizosphere of Hypericum perforatum.</title>
        <authorList>
            <person name="Noviana Z."/>
        </authorList>
    </citation>
    <scope>NUCLEOTIDE SEQUENCE [LARGE SCALE GENOMIC DNA]</scope>
    <source>
        <strain evidence="7 8">R5913</strain>
    </source>
</reference>
<organism evidence="7 8">
    <name type="scientific">Hypericibacter terrae</name>
    <dbReference type="NCBI Taxonomy" id="2602015"/>
    <lineage>
        <taxon>Bacteria</taxon>
        <taxon>Pseudomonadati</taxon>
        <taxon>Pseudomonadota</taxon>
        <taxon>Alphaproteobacteria</taxon>
        <taxon>Rhodospirillales</taxon>
        <taxon>Dongiaceae</taxon>
        <taxon>Hypericibacter</taxon>
    </lineage>
</organism>
<feature type="region of interest" description="Disordered" evidence="4">
    <location>
        <begin position="1"/>
        <end position="23"/>
    </location>
</feature>
<evidence type="ECO:0000256" key="1">
    <source>
        <dbReference type="ARBA" id="ARBA00023015"/>
    </source>
</evidence>
<feature type="domain" description="Cyclic nucleotide-binding" evidence="5">
    <location>
        <begin position="59"/>
        <end position="158"/>
    </location>
</feature>
<dbReference type="PROSITE" id="PS51063">
    <property type="entry name" value="HTH_CRP_2"/>
    <property type="match status" value="1"/>
</dbReference>
<dbReference type="KEGG" id="htq:FRZ44_17250"/>
<evidence type="ECO:0000256" key="2">
    <source>
        <dbReference type="ARBA" id="ARBA00023125"/>
    </source>
</evidence>
<keyword evidence="3" id="KW-0804">Transcription</keyword>
<dbReference type="SMART" id="SM00100">
    <property type="entry name" value="cNMP"/>
    <property type="match status" value="1"/>
</dbReference>